<feature type="repeat" description="TPR" evidence="1">
    <location>
        <begin position="189"/>
        <end position="222"/>
    </location>
</feature>
<dbReference type="RefSeq" id="WP_367855477.1">
    <property type="nucleotide sequence ID" value="NZ_JBFOHK010000005.1"/>
</dbReference>
<keyword evidence="3" id="KW-1185">Reference proteome</keyword>
<dbReference type="Gene3D" id="1.25.40.10">
    <property type="entry name" value="Tetratricopeptide repeat domain"/>
    <property type="match status" value="4"/>
</dbReference>
<evidence type="ECO:0000256" key="1">
    <source>
        <dbReference type="PROSITE-ProRule" id="PRU00339"/>
    </source>
</evidence>
<dbReference type="Proteomes" id="UP001556220">
    <property type="component" value="Unassembled WGS sequence"/>
</dbReference>
<feature type="repeat" description="TPR" evidence="1">
    <location>
        <begin position="53"/>
        <end position="86"/>
    </location>
</feature>
<feature type="repeat" description="TPR" evidence="1">
    <location>
        <begin position="155"/>
        <end position="188"/>
    </location>
</feature>
<feature type="repeat" description="TPR" evidence="1">
    <location>
        <begin position="19"/>
        <end position="52"/>
    </location>
</feature>
<proteinExistence type="predicted"/>
<gene>
    <name evidence="2" type="ORF">ABQJ54_16815</name>
</gene>
<dbReference type="PANTHER" id="PTHR44809">
    <property type="match status" value="1"/>
</dbReference>
<comment type="caution">
    <text evidence="2">The sequence shown here is derived from an EMBL/GenBank/DDBJ whole genome shotgun (WGS) entry which is preliminary data.</text>
</comment>
<dbReference type="PANTHER" id="PTHR44809:SF1">
    <property type="entry name" value="PROTEIN O-MANNOSYL-TRANSFERASE TMTC1"/>
    <property type="match status" value="1"/>
</dbReference>
<dbReference type="Pfam" id="PF13432">
    <property type="entry name" value="TPR_16"/>
    <property type="match status" value="2"/>
</dbReference>
<dbReference type="InterPro" id="IPR027417">
    <property type="entry name" value="P-loop_NTPase"/>
</dbReference>
<dbReference type="InterPro" id="IPR019734">
    <property type="entry name" value="TPR_rpt"/>
</dbReference>
<dbReference type="SUPFAM" id="SSF48452">
    <property type="entry name" value="TPR-like"/>
    <property type="match status" value="1"/>
</dbReference>
<dbReference type="SMART" id="SM00028">
    <property type="entry name" value="TPR"/>
    <property type="match status" value="8"/>
</dbReference>
<feature type="repeat" description="TPR" evidence="1">
    <location>
        <begin position="121"/>
        <end position="154"/>
    </location>
</feature>
<dbReference type="Pfam" id="PF13424">
    <property type="entry name" value="TPR_12"/>
    <property type="match status" value="1"/>
</dbReference>
<organism evidence="2 3">
    <name type="scientific">Rhodanobacter lycopersici</name>
    <dbReference type="NCBI Taxonomy" id="3162487"/>
    <lineage>
        <taxon>Bacteria</taxon>
        <taxon>Pseudomonadati</taxon>
        <taxon>Pseudomonadota</taxon>
        <taxon>Gammaproteobacteria</taxon>
        <taxon>Lysobacterales</taxon>
        <taxon>Rhodanobacteraceae</taxon>
        <taxon>Rhodanobacter</taxon>
    </lineage>
</organism>
<reference evidence="2 3" key="1">
    <citation type="submission" date="2024-06" db="EMBL/GenBank/DDBJ databases">
        <authorList>
            <person name="Woo H."/>
        </authorList>
    </citation>
    <scope>NUCLEOTIDE SEQUENCE [LARGE SCALE GENOMIC DNA]</scope>
    <source>
        <strain evidence="2 3">Si-c</strain>
    </source>
</reference>
<dbReference type="InterPro" id="IPR011990">
    <property type="entry name" value="TPR-like_helical_dom_sf"/>
</dbReference>
<keyword evidence="1" id="KW-0802">TPR repeat</keyword>
<evidence type="ECO:0000313" key="2">
    <source>
        <dbReference type="EMBL" id="MEW9573420.1"/>
    </source>
</evidence>
<dbReference type="EMBL" id="JBFOHK010000005">
    <property type="protein sequence ID" value="MEW9573420.1"/>
    <property type="molecule type" value="Genomic_DNA"/>
</dbReference>
<protein>
    <submittedName>
        <fullName evidence="2">Sulfotransferase</fullName>
    </submittedName>
</protein>
<dbReference type="PROSITE" id="PS50005">
    <property type="entry name" value="TPR"/>
    <property type="match status" value="6"/>
</dbReference>
<dbReference type="Pfam" id="PF13469">
    <property type="entry name" value="Sulfotransfer_3"/>
    <property type="match status" value="1"/>
</dbReference>
<name>A0ABV3QHW2_9GAMM</name>
<evidence type="ECO:0000313" key="3">
    <source>
        <dbReference type="Proteomes" id="UP001556220"/>
    </source>
</evidence>
<dbReference type="SUPFAM" id="SSF52540">
    <property type="entry name" value="P-loop containing nucleoside triphosphate hydrolases"/>
    <property type="match status" value="1"/>
</dbReference>
<sequence length="604" mass="67744">MPHDDMPHTERATTPSHDADAHVALGKVRMMQGSLADAARSFQQAIGLKPDHVEAHYLLGNALGAQGQLAEAADSFGQALAIKPDFVEAHAKLGHTLMAIRQPGAAEAHFLQVLAARPDDANTHNSLGIVYREQARLAEAEACYRRALAIRPDYAEAHNNLGNALRDQGRRSEAEASYRQALAIHDRFAEPHFNLGNILRERQQLPEAEHSYRRALAIRPDYLMALNNLGLCLKKQGRVEEACACFEAAIAIKPDFLQSLCNLAPFRTHAADDPHLRMLEEQRQQLPVLPPAGRVNYWFALGKMREDAGRHDDAFAAYAEGNRLQAARFPHDEAREAALVTRLQSVFHAGFFAHRPRPGHGDSRTPIFIVGMPRSGTSLIEQILASHPGIHGAGELTDLHDVVHSLDTTATAYPEVAATLSDEALQRLGEAYVERAWRHAPQATHVTDKLPANFLHVGMIHRMLPHAKIIHAMRDPMDSCFSCHARLFEGGNLDFSYDLGSLGRYYVRYIELMRHWHRVLPPNTVLDLRYEDMVADTEGQARRLLDYLGLPWDARCLDFHRNERVVRTASIAQVRKPIYQSSVARWKHFEAHLAPLLEIVRDYH</sequence>
<dbReference type="Gene3D" id="3.40.50.300">
    <property type="entry name" value="P-loop containing nucleotide triphosphate hydrolases"/>
    <property type="match status" value="1"/>
</dbReference>
<accession>A0ABV3QHW2</accession>
<dbReference type="InterPro" id="IPR052943">
    <property type="entry name" value="TMTC_O-mannosyl-trnsfr"/>
</dbReference>
<feature type="repeat" description="TPR" evidence="1">
    <location>
        <begin position="223"/>
        <end position="256"/>
    </location>
</feature>